<dbReference type="AlphaFoldDB" id="A0AAD5P752"/>
<dbReference type="SUPFAM" id="SSF81383">
    <property type="entry name" value="F-box domain"/>
    <property type="match status" value="1"/>
</dbReference>
<dbReference type="InterPro" id="IPR036047">
    <property type="entry name" value="F-box-like_dom_sf"/>
</dbReference>
<reference evidence="2" key="1">
    <citation type="journal article" date="2022" name="IScience">
        <title>Evolution of zygomycete secretomes and the origins of terrestrial fungal ecologies.</title>
        <authorList>
            <person name="Chang Y."/>
            <person name="Wang Y."/>
            <person name="Mondo S."/>
            <person name="Ahrendt S."/>
            <person name="Andreopoulos W."/>
            <person name="Barry K."/>
            <person name="Beard J."/>
            <person name="Benny G.L."/>
            <person name="Blankenship S."/>
            <person name="Bonito G."/>
            <person name="Cuomo C."/>
            <person name="Desiro A."/>
            <person name="Gervers K.A."/>
            <person name="Hundley H."/>
            <person name="Kuo A."/>
            <person name="LaButti K."/>
            <person name="Lang B.F."/>
            <person name="Lipzen A."/>
            <person name="O'Donnell K."/>
            <person name="Pangilinan J."/>
            <person name="Reynolds N."/>
            <person name="Sandor L."/>
            <person name="Smith M.E."/>
            <person name="Tsang A."/>
            <person name="Grigoriev I.V."/>
            <person name="Stajich J.E."/>
            <person name="Spatafora J.W."/>
        </authorList>
    </citation>
    <scope>NUCLEOTIDE SEQUENCE</scope>
    <source>
        <strain evidence="2">RSA 2281</strain>
    </source>
</reference>
<dbReference type="Gene3D" id="3.80.10.10">
    <property type="entry name" value="Ribonuclease Inhibitor"/>
    <property type="match status" value="1"/>
</dbReference>
<dbReference type="Gene3D" id="1.20.1280.50">
    <property type="match status" value="1"/>
</dbReference>
<feature type="domain" description="F-box" evidence="1">
    <location>
        <begin position="2"/>
        <end position="50"/>
    </location>
</feature>
<dbReference type="GO" id="GO:0031146">
    <property type="term" value="P:SCF-dependent proteasomal ubiquitin-dependent protein catabolic process"/>
    <property type="evidence" value="ECO:0007669"/>
    <property type="project" value="TreeGrafter"/>
</dbReference>
<comment type="caution">
    <text evidence="2">The sequence shown here is derived from an EMBL/GenBank/DDBJ whole genome shotgun (WGS) entry which is preliminary data.</text>
</comment>
<sequence length="621" mass="71462">MQDPLDRLPLEIISKIISFLEQNDCLESMLVCRAWFDKMPTYTVSLWNDIFIQPDLWEEKNRCLLECLGPHVQNVHIPYDYMHYIIPEIVSHGCNVTKLLIQPYYEAPPNFEFFNDLRKIGSHITNLSLCHIYDVSILEVARICPQLTHLEFGIILGYDGIPVSDQKAIQELETTNDTSPLLPRLAYLILDDKMDLDTRIAPILRHCPNLRILELRDAEYTSENKLDIPRLVDLCPPHLYHLICYNKELVYGDDSTELQSIVNSKITATSSIGLKRLSFYHGNSIPYPSINDTTQLSQQIRDTLTSLSIHQNYSSNGFVVNNWFNPPIVLPNLQQFELTGRFINTTLVGRLLDRYNSNSNTSTFDSQLDTIGMSFWSEVFDNTLIQDLTNIRSLTSLTLHSVDRCFRQSYCGEIPTSVMYNTHLFQKFQQGQLREIELIGDMLISDSLLLILSDLTQLQRITLGYFDLTLDVLSTDNSDFVSSLVFLVTRDGLLKFLDRIIQHRDRHALQHLTLVNFYENVDDSVIQSIGNIRSLKSLDLRCPFGIHDAGLKGFIDKKVGNGYLERVDIHGYKNLTRDGIEYARHKSSNHGAQFASSPYASLDPWNGDFRMQNNRMYKRKK</sequence>
<dbReference type="Pfam" id="PF12937">
    <property type="entry name" value="F-box-like"/>
    <property type="match status" value="1"/>
</dbReference>
<organism evidence="2 3">
    <name type="scientific">Phascolomyces articulosus</name>
    <dbReference type="NCBI Taxonomy" id="60185"/>
    <lineage>
        <taxon>Eukaryota</taxon>
        <taxon>Fungi</taxon>
        <taxon>Fungi incertae sedis</taxon>
        <taxon>Mucoromycota</taxon>
        <taxon>Mucoromycotina</taxon>
        <taxon>Mucoromycetes</taxon>
        <taxon>Mucorales</taxon>
        <taxon>Lichtheimiaceae</taxon>
        <taxon>Phascolomyces</taxon>
    </lineage>
</organism>
<accession>A0AAD5P752</accession>
<evidence type="ECO:0000313" key="3">
    <source>
        <dbReference type="Proteomes" id="UP001209540"/>
    </source>
</evidence>
<name>A0AAD5P752_9FUNG</name>
<dbReference type="InterPro" id="IPR001810">
    <property type="entry name" value="F-box_dom"/>
</dbReference>
<evidence type="ECO:0000259" key="1">
    <source>
        <dbReference type="PROSITE" id="PS50181"/>
    </source>
</evidence>
<dbReference type="EMBL" id="JAIXMP010000061">
    <property type="protein sequence ID" value="KAI9244280.1"/>
    <property type="molecule type" value="Genomic_DNA"/>
</dbReference>
<dbReference type="PANTHER" id="PTHR13318">
    <property type="entry name" value="PARTNER OF PAIRED, ISOFORM B-RELATED"/>
    <property type="match status" value="1"/>
</dbReference>
<reference evidence="2" key="2">
    <citation type="submission" date="2023-02" db="EMBL/GenBank/DDBJ databases">
        <authorList>
            <consortium name="DOE Joint Genome Institute"/>
            <person name="Mondo S.J."/>
            <person name="Chang Y."/>
            <person name="Wang Y."/>
            <person name="Ahrendt S."/>
            <person name="Andreopoulos W."/>
            <person name="Barry K."/>
            <person name="Beard J."/>
            <person name="Benny G.L."/>
            <person name="Blankenship S."/>
            <person name="Bonito G."/>
            <person name="Cuomo C."/>
            <person name="Desiro A."/>
            <person name="Gervers K.A."/>
            <person name="Hundley H."/>
            <person name="Kuo A."/>
            <person name="LaButti K."/>
            <person name="Lang B.F."/>
            <person name="Lipzen A."/>
            <person name="O'Donnell K."/>
            <person name="Pangilinan J."/>
            <person name="Reynolds N."/>
            <person name="Sandor L."/>
            <person name="Smith M.W."/>
            <person name="Tsang A."/>
            <person name="Grigoriev I.V."/>
            <person name="Stajich J.E."/>
            <person name="Spatafora J.W."/>
        </authorList>
    </citation>
    <scope>NUCLEOTIDE SEQUENCE</scope>
    <source>
        <strain evidence="2">RSA 2281</strain>
    </source>
</reference>
<evidence type="ECO:0000313" key="2">
    <source>
        <dbReference type="EMBL" id="KAI9244280.1"/>
    </source>
</evidence>
<dbReference type="PROSITE" id="PS50181">
    <property type="entry name" value="FBOX"/>
    <property type="match status" value="1"/>
</dbReference>
<protein>
    <recommendedName>
        <fullName evidence="1">F-box domain-containing protein</fullName>
    </recommendedName>
</protein>
<dbReference type="SUPFAM" id="SSF52047">
    <property type="entry name" value="RNI-like"/>
    <property type="match status" value="1"/>
</dbReference>
<dbReference type="InterPro" id="IPR032675">
    <property type="entry name" value="LRR_dom_sf"/>
</dbReference>
<gene>
    <name evidence="2" type="ORF">BDA99DRAFT_544072</name>
</gene>
<dbReference type="Proteomes" id="UP001209540">
    <property type="component" value="Unassembled WGS sequence"/>
</dbReference>
<keyword evidence="3" id="KW-1185">Reference proteome</keyword>
<dbReference type="PANTHER" id="PTHR13318:SF95">
    <property type="entry name" value="F-BOX PROTEIN YLR352W"/>
    <property type="match status" value="1"/>
</dbReference>
<dbReference type="GO" id="GO:0019005">
    <property type="term" value="C:SCF ubiquitin ligase complex"/>
    <property type="evidence" value="ECO:0007669"/>
    <property type="project" value="TreeGrafter"/>
</dbReference>
<proteinExistence type="predicted"/>